<comment type="caution">
    <text evidence="3">The sequence shown here is derived from an EMBL/GenBank/DDBJ whole genome shotgun (WGS) entry which is preliminary data.</text>
</comment>
<dbReference type="EMBL" id="WRPP01000001">
    <property type="protein sequence ID" value="MVU76631.1"/>
    <property type="molecule type" value="Genomic_DNA"/>
</dbReference>
<feature type="domain" description="DUF8021" evidence="2">
    <location>
        <begin position="36"/>
        <end position="141"/>
    </location>
</feature>
<proteinExistence type="predicted"/>
<reference evidence="3 4" key="1">
    <citation type="submission" date="2019-12" db="EMBL/GenBank/DDBJ databases">
        <title>Nocardia sp. nov. ET3-3 isolated from soil.</title>
        <authorList>
            <person name="Kanchanasin P."/>
            <person name="Tanasupawat S."/>
            <person name="Yuki M."/>
            <person name="Kudo T."/>
        </authorList>
    </citation>
    <scope>NUCLEOTIDE SEQUENCE [LARGE SCALE GENOMIC DNA]</scope>
    <source>
        <strain evidence="3 4">ET3-3</strain>
    </source>
</reference>
<gene>
    <name evidence="3" type="ORF">GPX89_05150</name>
</gene>
<accession>A0A7K1UQL9</accession>
<evidence type="ECO:0000256" key="1">
    <source>
        <dbReference type="SAM" id="SignalP"/>
    </source>
</evidence>
<evidence type="ECO:0000313" key="4">
    <source>
        <dbReference type="Proteomes" id="UP000466794"/>
    </source>
</evidence>
<keyword evidence="4" id="KW-1185">Reference proteome</keyword>
<dbReference type="Pfam" id="PF26061">
    <property type="entry name" value="DUF8021"/>
    <property type="match status" value="1"/>
</dbReference>
<keyword evidence="1" id="KW-0732">Signal</keyword>
<dbReference type="RefSeq" id="WP_157355373.1">
    <property type="nucleotide sequence ID" value="NZ_WRPP01000001.1"/>
</dbReference>
<evidence type="ECO:0000313" key="3">
    <source>
        <dbReference type="EMBL" id="MVU76631.1"/>
    </source>
</evidence>
<evidence type="ECO:0000259" key="2">
    <source>
        <dbReference type="Pfam" id="PF26061"/>
    </source>
</evidence>
<dbReference type="AlphaFoldDB" id="A0A7K1UQL9"/>
<sequence length="146" mass="15265">MKLGHVAVLSVAAAAALDLASGLAAAEPQPLRTRDAAIAMAYIDALVSHDASNVPFAPDATRVEAGIQTGYSGPQLSNDLEHGVQYSVIQRIHDVRISEDGDVVNTRYLLDSGFGGVRLVTVDITESFVIRDGLIQSIAATIVPVG</sequence>
<feature type="chain" id="PRO_5029705818" description="DUF8021 domain-containing protein" evidence="1">
    <location>
        <begin position="27"/>
        <end position="146"/>
    </location>
</feature>
<protein>
    <recommendedName>
        <fullName evidence="2">DUF8021 domain-containing protein</fullName>
    </recommendedName>
</protein>
<organism evidence="3 4">
    <name type="scientific">Nocardia terrae</name>
    <dbReference type="NCBI Taxonomy" id="2675851"/>
    <lineage>
        <taxon>Bacteria</taxon>
        <taxon>Bacillati</taxon>
        <taxon>Actinomycetota</taxon>
        <taxon>Actinomycetes</taxon>
        <taxon>Mycobacteriales</taxon>
        <taxon>Nocardiaceae</taxon>
        <taxon>Nocardia</taxon>
    </lineage>
</organism>
<dbReference type="Proteomes" id="UP000466794">
    <property type="component" value="Unassembled WGS sequence"/>
</dbReference>
<name>A0A7K1UQL9_9NOCA</name>
<dbReference type="InterPro" id="IPR058334">
    <property type="entry name" value="DUF8021"/>
</dbReference>
<feature type="signal peptide" evidence="1">
    <location>
        <begin position="1"/>
        <end position="26"/>
    </location>
</feature>